<dbReference type="Proteomes" id="UP001499987">
    <property type="component" value="Unassembled WGS sequence"/>
</dbReference>
<evidence type="ECO:0000313" key="2">
    <source>
        <dbReference type="EMBL" id="GAA1122973.1"/>
    </source>
</evidence>
<organism evidence="2 3">
    <name type="scientific">Kitasatospora arboriphila</name>
    <dbReference type="NCBI Taxonomy" id="258052"/>
    <lineage>
        <taxon>Bacteria</taxon>
        <taxon>Bacillati</taxon>
        <taxon>Actinomycetota</taxon>
        <taxon>Actinomycetes</taxon>
        <taxon>Kitasatosporales</taxon>
        <taxon>Streptomycetaceae</taxon>
        <taxon>Kitasatospora</taxon>
    </lineage>
</organism>
<accession>A0ABN1U5V7</accession>
<feature type="transmembrane region" description="Helical" evidence="1">
    <location>
        <begin position="17"/>
        <end position="40"/>
    </location>
</feature>
<keyword evidence="1" id="KW-1133">Transmembrane helix</keyword>
<keyword evidence="1" id="KW-0812">Transmembrane</keyword>
<feature type="transmembrane region" description="Helical" evidence="1">
    <location>
        <begin position="52"/>
        <end position="74"/>
    </location>
</feature>
<reference evidence="2 3" key="1">
    <citation type="journal article" date="2019" name="Int. J. Syst. Evol. Microbiol.">
        <title>The Global Catalogue of Microorganisms (GCM) 10K type strain sequencing project: providing services to taxonomists for standard genome sequencing and annotation.</title>
        <authorList>
            <consortium name="The Broad Institute Genomics Platform"/>
            <consortium name="The Broad Institute Genome Sequencing Center for Infectious Disease"/>
            <person name="Wu L."/>
            <person name="Ma J."/>
        </authorList>
    </citation>
    <scope>NUCLEOTIDE SEQUENCE [LARGE SCALE GENOMIC DNA]</scope>
    <source>
        <strain evidence="2 3">JCM 13002</strain>
    </source>
</reference>
<keyword evidence="3" id="KW-1185">Reference proteome</keyword>
<protein>
    <recommendedName>
        <fullName evidence="4">DUF2178 domain-containing protein</fullName>
    </recommendedName>
</protein>
<gene>
    <name evidence="2" type="ORF">GCM10009663_72840</name>
</gene>
<keyword evidence="1" id="KW-0472">Membrane</keyword>
<dbReference type="EMBL" id="BAAALD010000135">
    <property type="protein sequence ID" value="GAA1122973.1"/>
    <property type="molecule type" value="Genomic_DNA"/>
</dbReference>
<name>A0ABN1U5V7_9ACTN</name>
<evidence type="ECO:0000256" key="1">
    <source>
        <dbReference type="SAM" id="Phobius"/>
    </source>
</evidence>
<comment type="caution">
    <text evidence="2">The sequence shown here is derived from an EMBL/GenBank/DDBJ whole genome shotgun (WGS) entry which is preliminary data.</text>
</comment>
<evidence type="ECO:0000313" key="3">
    <source>
        <dbReference type="Proteomes" id="UP001499987"/>
    </source>
</evidence>
<feature type="transmembrane region" description="Helical" evidence="1">
    <location>
        <begin position="95"/>
        <end position="114"/>
    </location>
</feature>
<evidence type="ECO:0008006" key="4">
    <source>
        <dbReference type="Google" id="ProtNLM"/>
    </source>
</evidence>
<feature type="transmembrane region" description="Helical" evidence="1">
    <location>
        <begin position="120"/>
        <end position="143"/>
    </location>
</feature>
<sequence>MSGLLYLSGMAVEEKRAWIMLLVTLSSYAAYAAVVLGGAGSGPLTAAPYRAALLWSVGLAIAASIVLHIAVSLASPEGDRQKDQRDREIHRFGDHVGQSFLAIGGVAVLVLAMLRADHFWIANATYLAFVLSALLGSAAKLAAYRRGFGPW</sequence>
<proteinExistence type="predicted"/>